<name>A0A164CYY3_9MYCO</name>
<reference evidence="3" key="1">
    <citation type="submission" date="2016-04" db="EMBL/GenBank/DDBJ databases">
        <authorList>
            <person name="Strapagiel D."/>
            <person name="Borowka P."/>
            <person name="Marciniak B."/>
            <person name="Bakula Z."/>
            <person name="Van Ingen J."/>
            <person name="Safianowska A."/>
            <person name="Dziadek J."/>
            <person name="Jagielski T."/>
        </authorList>
    </citation>
    <scope>NUCLEOTIDE SEQUENCE [LARGE SCALE GENOMIC DNA]</scope>
    <source>
        <strain evidence="3">1010001458</strain>
    </source>
</reference>
<evidence type="ECO:0000256" key="1">
    <source>
        <dbReference type="SAM" id="MobiDB-lite"/>
    </source>
</evidence>
<dbReference type="GO" id="GO:0003700">
    <property type="term" value="F:DNA-binding transcription factor activity"/>
    <property type="evidence" value="ECO:0007669"/>
    <property type="project" value="InterPro"/>
</dbReference>
<dbReference type="Gene3D" id="3.30.70.1060">
    <property type="entry name" value="Dimeric alpha+beta barrel"/>
    <property type="match status" value="1"/>
</dbReference>
<evidence type="ECO:0008006" key="4">
    <source>
        <dbReference type="Google" id="ProtNLM"/>
    </source>
</evidence>
<organism evidence="2 3">
    <name type="scientific">Mycobacterium ostraviense</name>
    <dbReference type="NCBI Taxonomy" id="2738409"/>
    <lineage>
        <taxon>Bacteria</taxon>
        <taxon>Bacillati</taxon>
        <taxon>Actinomycetota</taxon>
        <taxon>Actinomycetes</taxon>
        <taxon>Mycobacteriales</taxon>
        <taxon>Mycobacteriaceae</taxon>
        <taxon>Mycobacterium</taxon>
    </lineage>
</organism>
<evidence type="ECO:0000313" key="2">
    <source>
        <dbReference type="EMBL" id="KZS65352.1"/>
    </source>
</evidence>
<dbReference type="EMBL" id="LWCI01000066">
    <property type="protein sequence ID" value="KZS65352.1"/>
    <property type="molecule type" value="Genomic_DNA"/>
</dbReference>
<comment type="caution">
    <text evidence="2">The sequence shown here is derived from an EMBL/GenBank/DDBJ whole genome shotgun (WGS) entry which is preliminary data.</text>
</comment>
<sequence length="238" mass="25262">MHYQEGGEIGLSEEDMAPARAAFAKYADDLDAAGVLIATQVLQPADASTTFTARNGVPQIQDGPSPTPKNGSVGCSSSRCPTSMRPWRGRDDAQQPSGDRSKSGPSQSLTLAVRAGTSLSEVPAQVTGLVRESYGRLFELLAAPTGDIAAAEDALERALIWWPADGIPANPDGWVLTVARNRLRDRWKSHGYRLTGALDETASAAAESIDDLEAIPDRRLELMLVCAHPAIAANCRAP</sequence>
<dbReference type="AlphaFoldDB" id="A0A164CYY3"/>
<gene>
    <name evidence="2" type="ORF">A4G28_25060</name>
</gene>
<dbReference type="GO" id="GO:0006352">
    <property type="term" value="P:DNA-templated transcription initiation"/>
    <property type="evidence" value="ECO:0007669"/>
    <property type="project" value="InterPro"/>
</dbReference>
<feature type="compositionally biased region" description="Polar residues" evidence="1">
    <location>
        <begin position="94"/>
        <end position="107"/>
    </location>
</feature>
<dbReference type="PANTHER" id="PTHR47756:SF2">
    <property type="entry name" value="BLL6612 PROTEIN"/>
    <property type="match status" value="1"/>
</dbReference>
<feature type="compositionally biased region" description="Polar residues" evidence="1">
    <location>
        <begin position="62"/>
        <end position="81"/>
    </location>
</feature>
<evidence type="ECO:0000313" key="3">
    <source>
        <dbReference type="Proteomes" id="UP000077342"/>
    </source>
</evidence>
<dbReference type="InterPro" id="IPR011008">
    <property type="entry name" value="Dimeric_a/b-barrel"/>
</dbReference>
<dbReference type="PANTHER" id="PTHR47756">
    <property type="entry name" value="BLL6612 PROTEIN-RELATED"/>
    <property type="match status" value="1"/>
</dbReference>
<feature type="region of interest" description="Disordered" evidence="1">
    <location>
        <begin position="55"/>
        <end position="107"/>
    </location>
</feature>
<accession>A0A164CYY3</accession>
<proteinExistence type="predicted"/>
<dbReference type="SUPFAM" id="SSF54909">
    <property type="entry name" value="Dimeric alpha+beta barrel"/>
    <property type="match status" value="1"/>
</dbReference>
<keyword evidence="3" id="KW-1185">Reference proteome</keyword>
<dbReference type="SUPFAM" id="SSF88946">
    <property type="entry name" value="Sigma2 domain of RNA polymerase sigma factors"/>
    <property type="match status" value="1"/>
</dbReference>
<protein>
    <recommendedName>
        <fullName evidence="4">RNA polymerase sigma-70 region 2 domain-containing protein</fullName>
    </recommendedName>
</protein>
<dbReference type="Proteomes" id="UP000077342">
    <property type="component" value="Unassembled WGS sequence"/>
</dbReference>
<dbReference type="InterPro" id="IPR013325">
    <property type="entry name" value="RNA_pol_sigma_r2"/>
</dbReference>